<dbReference type="InterPro" id="IPR004839">
    <property type="entry name" value="Aminotransferase_I/II_large"/>
</dbReference>
<dbReference type="PANTHER" id="PTHR11879">
    <property type="entry name" value="ASPARTATE AMINOTRANSFERASE"/>
    <property type="match status" value="1"/>
</dbReference>
<keyword evidence="5" id="KW-0808">Transferase</keyword>
<keyword evidence="9" id="KW-1185">Reference proteome</keyword>
<dbReference type="PANTHER" id="PTHR11879:SF37">
    <property type="entry name" value="AROMATIC-AMINO-ACID AMINOTRANSFERASE"/>
    <property type="match status" value="1"/>
</dbReference>
<keyword evidence="6" id="KW-0663">Pyridoxal phosphate</keyword>
<dbReference type="GO" id="GO:0008483">
    <property type="term" value="F:transaminase activity"/>
    <property type="evidence" value="ECO:0007669"/>
    <property type="project" value="UniProtKB-KW"/>
</dbReference>
<keyword evidence="4 8" id="KW-0032">Aminotransferase</keyword>
<reference evidence="8 9" key="1">
    <citation type="submission" date="2022-10" db="EMBL/GenBank/DDBJ databases">
        <title>Janthinobacterium sp. hw3 Genome sequencing.</title>
        <authorList>
            <person name="Park S."/>
        </authorList>
    </citation>
    <scope>NUCLEOTIDE SEQUENCE [LARGE SCALE GENOMIC DNA]</scope>
    <source>
        <strain evidence="9">hw3</strain>
    </source>
</reference>
<evidence type="ECO:0000259" key="7">
    <source>
        <dbReference type="Pfam" id="PF00155"/>
    </source>
</evidence>
<dbReference type="PRINTS" id="PR00799">
    <property type="entry name" value="TRANSAMINASE"/>
</dbReference>
<dbReference type="RefSeq" id="WP_273669727.1">
    <property type="nucleotide sequence ID" value="NZ_JAQQXR010000001.1"/>
</dbReference>
<evidence type="ECO:0000313" key="9">
    <source>
        <dbReference type="Proteomes" id="UP001221208"/>
    </source>
</evidence>
<dbReference type="NCBIfam" id="NF006719">
    <property type="entry name" value="PRK09257.1"/>
    <property type="match status" value="1"/>
</dbReference>
<evidence type="ECO:0000256" key="3">
    <source>
        <dbReference type="ARBA" id="ARBA00011738"/>
    </source>
</evidence>
<comment type="cofactor">
    <cofactor evidence="1">
        <name>pyridoxal 5'-phosphate</name>
        <dbReference type="ChEBI" id="CHEBI:597326"/>
    </cofactor>
</comment>
<organism evidence="8 9">
    <name type="scientific">Janthinobacterium fluminis</name>
    <dbReference type="NCBI Taxonomy" id="2987524"/>
    <lineage>
        <taxon>Bacteria</taxon>
        <taxon>Pseudomonadati</taxon>
        <taxon>Pseudomonadota</taxon>
        <taxon>Betaproteobacteria</taxon>
        <taxon>Burkholderiales</taxon>
        <taxon>Oxalobacteraceae</taxon>
        <taxon>Janthinobacterium</taxon>
    </lineage>
</organism>
<comment type="subunit">
    <text evidence="3">Homodimer.</text>
</comment>
<dbReference type="CDD" id="cd00609">
    <property type="entry name" value="AAT_like"/>
    <property type="match status" value="1"/>
</dbReference>
<evidence type="ECO:0000256" key="6">
    <source>
        <dbReference type="ARBA" id="ARBA00022898"/>
    </source>
</evidence>
<accession>A0ABT5JWY7</accession>
<dbReference type="InterPro" id="IPR015421">
    <property type="entry name" value="PyrdxlP-dep_Trfase_major"/>
</dbReference>
<evidence type="ECO:0000256" key="4">
    <source>
        <dbReference type="ARBA" id="ARBA00022576"/>
    </source>
</evidence>
<dbReference type="EMBL" id="JAQQXR010000001">
    <property type="protein sequence ID" value="MDC8757079.1"/>
    <property type="molecule type" value="Genomic_DNA"/>
</dbReference>
<evidence type="ECO:0000256" key="2">
    <source>
        <dbReference type="ARBA" id="ARBA00007441"/>
    </source>
</evidence>
<proteinExistence type="inferred from homology"/>
<name>A0ABT5JWY7_9BURK</name>
<dbReference type="InterPro" id="IPR000796">
    <property type="entry name" value="Asp_trans"/>
</dbReference>
<gene>
    <name evidence="8" type="ORF">OIK44_05675</name>
</gene>
<dbReference type="InterPro" id="IPR015424">
    <property type="entry name" value="PyrdxlP-dep_Trfase"/>
</dbReference>
<comment type="similarity">
    <text evidence="2">Belongs to the class-I pyridoxal-phosphate-dependent aminotransferase family.</text>
</comment>
<dbReference type="InterPro" id="IPR015422">
    <property type="entry name" value="PyrdxlP-dep_Trfase_small"/>
</dbReference>
<feature type="domain" description="Aminotransferase class I/classII large" evidence="7">
    <location>
        <begin position="27"/>
        <end position="392"/>
    </location>
</feature>
<comment type="caution">
    <text evidence="8">The sequence shown here is derived from an EMBL/GenBank/DDBJ whole genome shotgun (WGS) entry which is preliminary data.</text>
</comment>
<evidence type="ECO:0000256" key="5">
    <source>
        <dbReference type="ARBA" id="ARBA00022679"/>
    </source>
</evidence>
<evidence type="ECO:0000256" key="1">
    <source>
        <dbReference type="ARBA" id="ARBA00001933"/>
    </source>
</evidence>
<dbReference type="Proteomes" id="UP001221208">
    <property type="component" value="Unassembled WGS sequence"/>
</dbReference>
<dbReference type="Pfam" id="PF00155">
    <property type="entry name" value="Aminotran_1_2"/>
    <property type="match status" value="1"/>
</dbReference>
<dbReference type="Gene3D" id="3.40.640.10">
    <property type="entry name" value="Type I PLP-dependent aspartate aminotransferase-like (Major domain)"/>
    <property type="match status" value="1"/>
</dbReference>
<evidence type="ECO:0000313" key="8">
    <source>
        <dbReference type="EMBL" id="MDC8757079.1"/>
    </source>
</evidence>
<dbReference type="SUPFAM" id="SSF53383">
    <property type="entry name" value="PLP-dependent transferases"/>
    <property type="match status" value="1"/>
</dbReference>
<dbReference type="Gene3D" id="3.90.1150.10">
    <property type="entry name" value="Aspartate Aminotransferase, domain 1"/>
    <property type="match status" value="1"/>
</dbReference>
<protein>
    <submittedName>
        <fullName evidence="8">Aspartate/tyrosine/aromatic aminotransferase</fullName>
    </submittedName>
</protein>
<sequence length="397" mass="42976">MFEHVETYPGDPILTLNETFIADTRAGKINLGIGVYLNDASKLPVMRAVAEAETALLQSPGVRPYLPMEGAPAYRKQVQRLLFGADSAALAAKRIATAQTLGGSGALKVGGDFLKSYFPKAQVWICDPTWDNHRAIFGGAGFTVNAYPYYSAALQHVDFDAMLAALGKVPAGDIVVLHACCHNPTGADLSEQQWRTLATLVRERGLLPFFDIAYQGFGAGLDEDAFAIRHFVAEGIPLLVASSFSKNFSLYGERCGSLSIVCDNAPEADNVLGQLKAAVRRNYSNPPTHGARIISAVLENPALDAEWTGELNAMRGRIQAMREGLYAQLRALRPDRNFDYLIKQTGMFSYTGLTVAQVRKLREESAIYLLESGRICIAALTQATLSTVAAAIAKVID</sequence>